<reference evidence="9 10" key="1">
    <citation type="submission" date="2020-08" db="EMBL/GenBank/DDBJ databases">
        <title>Sequencing the genomes of 1000 actinobacteria strains.</title>
        <authorList>
            <person name="Klenk H.-P."/>
        </authorList>
    </citation>
    <scope>NUCLEOTIDE SEQUENCE [LARGE SCALE GENOMIC DNA]</scope>
    <source>
        <strain evidence="9 10">DSM 102122</strain>
    </source>
</reference>
<dbReference type="GO" id="GO:0005886">
    <property type="term" value="C:plasma membrane"/>
    <property type="evidence" value="ECO:0007669"/>
    <property type="project" value="UniProtKB-SubCell"/>
</dbReference>
<dbReference type="Proteomes" id="UP000542813">
    <property type="component" value="Unassembled WGS sequence"/>
</dbReference>
<feature type="transmembrane region" description="Helical" evidence="7">
    <location>
        <begin position="437"/>
        <end position="457"/>
    </location>
</feature>
<keyword evidence="4 7" id="KW-0812">Transmembrane</keyword>
<proteinExistence type="predicted"/>
<feature type="transmembrane region" description="Helical" evidence="7">
    <location>
        <begin position="342"/>
        <end position="361"/>
    </location>
</feature>
<dbReference type="PANTHER" id="PTHR42718:SF46">
    <property type="entry name" value="BLR6921 PROTEIN"/>
    <property type="match status" value="1"/>
</dbReference>
<evidence type="ECO:0000256" key="3">
    <source>
        <dbReference type="ARBA" id="ARBA00022475"/>
    </source>
</evidence>
<evidence type="ECO:0000256" key="5">
    <source>
        <dbReference type="ARBA" id="ARBA00022989"/>
    </source>
</evidence>
<keyword evidence="5 7" id="KW-1133">Transmembrane helix</keyword>
<evidence type="ECO:0000256" key="7">
    <source>
        <dbReference type="SAM" id="Phobius"/>
    </source>
</evidence>
<feature type="transmembrane region" description="Helical" evidence="7">
    <location>
        <begin position="280"/>
        <end position="301"/>
    </location>
</feature>
<keyword evidence="3" id="KW-1003">Cell membrane</keyword>
<feature type="transmembrane region" description="Helical" evidence="7">
    <location>
        <begin position="208"/>
        <end position="227"/>
    </location>
</feature>
<dbReference type="Gene3D" id="1.20.1250.20">
    <property type="entry name" value="MFS general substrate transporter like domains"/>
    <property type="match status" value="1"/>
</dbReference>
<dbReference type="AlphaFoldDB" id="A0A7W9LNZ0"/>
<dbReference type="PROSITE" id="PS00216">
    <property type="entry name" value="SUGAR_TRANSPORT_1"/>
    <property type="match status" value="1"/>
</dbReference>
<dbReference type="CDD" id="cd17321">
    <property type="entry name" value="MFS_MMR_MDR_like"/>
    <property type="match status" value="1"/>
</dbReference>
<feature type="domain" description="Major facilitator superfamily (MFS) profile" evidence="8">
    <location>
        <begin position="21"/>
        <end position="461"/>
    </location>
</feature>
<dbReference type="InterPro" id="IPR005829">
    <property type="entry name" value="Sugar_transporter_CS"/>
</dbReference>
<accession>A0A7W9LNZ0</accession>
<dbReference type="PROSITE" id="PS50850">
    <property type="entry name" value="MFS"/>
    <property type="match status" value="1"/>
</dbReference>
<keyword evidence="6 7" id="KW-0472">Membrane</keyword>
<dbReference type="RefSeq" id="WP_184827065.1">
    <property type="nucleotide sequence ID" value="NZ_JACHMM010000001.1"/>
</dbReference>
<evidence type="ECO:0000256" key="6">
    <source>
        <dbReference type="ARBA" id="ARBA00023136"/>
    </source>
</evidence>
<dbReference type="EMBL" id="JACHMM010000001">
    <property type="protein sequence ID" value="MBB5790766.1"/>
    <property type="molecule type" value="Genomic_DNA"/>
</dbReference>
<gene>
    <name evidence="9" type="ORF">HD601_005341</name>
</gene>
<feature type="transmembrane region" description="Helical" evidence="7">
    <location>
        <begin position="367"/>
        <end position="391"/>
    </location>
</feature>
<dbReference type="InterPro" id="IPR020846">
    <property type="entry name" value="MFS_dom"/>
</dbReference>
<dbReference type="PANTHER" id="PTHR42718">
    <property type="entry name" value="MAJOR FACILITATOR SUPERFAMILY MULTIDRUG TRANSPORTER MFSC"/>
    <property type="match status" value="1"/>
</dbReference>
<dbReference type="Pfam" id="PF07690">
    <property type="entry name" value="MFS_1"/>
    <property type="match status" value="1"/>
</dbReference>
<feature type="transmembrane region" description="Helical" evidence="7">
    <location>
        <begin position="307"/>
        <end position="330"/>
    </location>
</feature>
<evidence type="ECO:0000256" key="1">
    <source>
        <dbReference type="ARBA" id="ARBA00004651"/>
    </source>
</evidence>
<dbReference type="GO" id="GO:0022857">
    <property type="term" value="F:transmembrane transporter activity"/>
    <property type="evidence" value="ECO:0007669"/>
    <property type="project" value="InterPro"/>
</dbReference>
<comment type="subcellular location">
    <subcellularLocation>
        <location evidence="1">Cell membrane</location>
        <topology evidence="1">Multi-pass membrane protein</topology>
    </subcellularLocation>
</comment>
<evidence type="ECO:0000313" key="9">
    <source>
        <dbReference type="EMBL" id="MBB5790766.1"/>
    </source>
</evidence>
<protein>
    <submittedName>
        <fullName evidence="9">EmrB/QacA subfamily drug resistance transporter</fullName>
    </submittedName>
</protein>
<evidence type="ECO:0000313" key="10">
    <source>
        <dbReference type="Proteomes" id="UP000542813"/>
    </source>
</evidence>
<name>A0A7W9LNZ0_9ACTN</name>
<feature type="transmembrane region" description="Helical" evidence="7">
    <location>
        <begin position="117"/>
        <end position="137"/>
    </location>
</feature>
<feature type="transmembrane region" description="Helical" evidence="7">
    <location>
        <begin position="57"/>
        <end position="75"/>
    </location>
</feature>
<feature type="transmembrane region" description="Helical" evidence="7">
    <location>
        <begin position="239"/>
        <end position="259"/>
    </location>
</feature>
<feature type="transmembrane region" description="Helical" evidence="7">
    <location>
        <begin position="149"/>
        <end position="168"/>
    </location>
</feature>
<dbReference type="InterPro" id="IPR036259">
    <property type="entry name" value="MFS_trans_sf"/>
</dbReference>
<sequence length="464" mass="47287">MSLHTLRPHPATPATRGRVLALALLALAQFIMALDYNIVYVALPQIGDHLGFSAQTLQWVASAYTVVFGGFLLFGGRLSDLLGRRRMFVAGLLLYGVSSLVGGLASTPGILVAARAVQGLGGAVLFPATFSLVTTMFAEGPERNRAMSVWAGAGAAGMVSGSLLGGLLTDAFGWPAVFVVNVPLAVVAAAAAVRLLPTDARFIRGRRFDLPGALTATAGITSVVSGLVQGPETGWNSPIVMTSLVAGTALLILFAAIEYRSADPLMPIRLLTSRNLGTGVATTFLFAATFATLLYFLTIYFQGVLGFSALSTGAAFIIPTTGVLIGSAVGGRLATAIGTRRTLFVGLPLGAAGTILLGLLMSPGRSLVALAPALVLLGIGQGITYTTMYAAASTGVAIHQHGVAAGMASTGQQVGSAVGLALLVALANSTGNGLRPAMFAAAGGIALMVIVAANFRFTNSPDRV</sequence>
<feature type="transmembrane region" description="Helical" evidence="7">
    <location>
        <begin position="403"/>
        <end position="425"/>
    </location>
</feature>
<dbReference type="SUPFAM" id="SSF103473">
    <property type="entry name" value="MFS general substrate transporter"/>
    <property type="match status" value="1"/>
</dbReference>
<keyword evidence="2" id="KW-0813">Transport</keyword>
<feature type="transmembrane region" description="Helical" evidence="7">
    <location>
        <begin position="174"/>
        <end position="196"/>
    </location>
</feature>
<keyword evidence="10" id="KW-1185">Reference proteome</keyword>
<evidence type="ECO:0000256" key="4">
    <source>
        <dbReference type="ARBA" id="ARBA00022692"/>
    </source>
</evidence>
<evidence type="ECO:0000259" key="8">
    <source>
        <dbReference type="PROSITE" id="PS50850"/>
    </source>
</evidence>
<dbReference type="InterPro" id="IPR011701">
    <property type="entry name" value="MFS"/>
</dbReference>
<dbReference type="Gene3D" id="1.20.1720.10">
    <property type="entry name" value="Multidrug resistance protein D"/>
    <property type="match status" value="1"/>
</dbReference>
<feature type="transmembrane region" description="Helical" evidence="7">
    <location>
        <begin position="87"/>
        <end position="111"/>
    </location>
</feature>
<organism evidence="9 10">
    <name type="scientific">Jiangella mangrovi</name>
    <dbReference type="NCBI Taxonomy" id="1524084"/>
    <lineage>
        <taxon>Bacteria</taxon>
        <taxon>Bacillati</taxon>
        <taxon>Actinomycetota</taxon>
        <taxon>Actinomycetes</taxon>
        <taxon>Jiangellales</taxon>
        <taxon>Jiangellaceae</taxon>
        <taxon>Jiangella</taxon>
    </lineage>
</organism>
<evidence type="ECO:0000256" key="2">
    <source>
        <dbReference type="ARBA" id="ARBA00022448"/>
    </source>
</evidence>
<comment type="caution">
    <text evidence="9">The sequence shown here is derived from an EMBL/GenBank/DDBJ whole genome shotgun (WGS) entry which is preliminary data.</text>
</comment>